<reference evidence="1" key="1">
    <citation type="submission" date="2021-09" db="EMBL/GenBank/DDBJ databases">
        <authorList>
            <consortium name="AG Swart"/>
            <person name="Singh M."/>
            <person name="Singh A."/>
            <person name="Seah K."/>
            <person name="Emmerich C."/>
        </authorList>
    </citation>
    <scope>NUCLEOTIDE SEQUENCE</scope>
    <source>
        <strain evidence="1">ATCC30299</strain>
    </source>
</reference>
<gene>
    <name evidence="1" type="ORF">BSTOLATCC_MIC31832</name>
</gene>
<organism evidence="1 2">
    <name type="scientific">Blepharisma stoltei</name>
    <dbReference type="NCBI Taxonomy" id="1481888"/>
    <lineage>
        <taxon>Eukaryota</taxon>
        <taxon>Sar</taxon>
        <taxon>Alveolata</taxon>
        <taxon>Ciliophora</taxon>
        <taxon>Postciliodesmatophora</taxon>
        <taxon>Heterotrichea</taxon>
        <taxon>Heterotrichida</taxon>
        <taxon>Blepharismidae</taxon>
        <taxon>Blepharisma</taxon>
    </lineage>
</organism>
<dbReference type="Proteomes" id="UP001162131">
    <property type="component" value="Unassembled WGS sequence"/>
</dbReference>
<keyword evidence="2" id="KW-1185">Reference proteome</keyword>
<evidence type="ECO:0000313" key="2">
    <source>
        <dbReference type="Proteomes" id="UP001162131"/>
    </source>
</evidence>
<name>A0AAU9J6Z0_9CILI</name>
<accession>A0AAU9J6Z0</accession>
<proteinExistence type="predicted"/>
<dbReference type="EMBL" id="CAJZBQ010000032">
    <property type="protein sequence ID" value="CAG9322716.1"/>
    <property type="molecule type" value="Genomic_DNA"/>
</dbReference>
<comment type="caution">
    <text evidence="1">The sequence shown here is derived from an EMBL/GenBank/DDBJ whole genome shotgun (WGS) entry which is preliminary data.</text>
</comment>
<evidence type="ECO:0000313" key="1">
    <source>
        <dbReference type="EMBL" id="CAG9322716.1"/>
    </source>
</evidence>
<protein>
    <submittedName>
        <fullName evidence="1">Uncharacterized protein</fullName>
    </submittedName>
</protein>
<dbReference type="AlphaFoldDB" id="A0AAU9J6Z0"/>
<sequence>MWILLVVAGVALADPIPPQWPNTFTQVFNETFATGSYGNQTTTGTLYYDWTTKSTRIDRANGRYDAFCGLNGFKILVDGPCSHIVVNGNRYLYYPKDHYCCYCCNSAQGCGSLNPTWMDNGTFLGTAPHNGVNAYGWLRTLQQDRYYYETAATQPSARVMLSIYEMGGDFKDFHAITYSVPSGIFDLPKECNIKLKCPETSVCSQLGETESEEERPVFF</sequence>